<feature type="signal peptide" evidence="7">
    <location>
        <begin position="1"/>
        <end position="23"/>
    </location>
</feature>
<keyword evidence="6" id="KW-0325">Glycoprotein</keyword>
<dbReference type="EMBL" id="ABOX02000001">
    <property type="protein sequence ID" value="EEF63366.1"/>
    <property type="molecule type" value="Genomic_DNA"/>
</dbReference>
<evidence type="ECO:0000256" key="7">
    <source>
        <dbReference type="SAM" id="SignalP"/>
    </source>
</evidence>
<dbReference type="GO" id="GO:0046872">
    <property type="term" value="F:metal ion binding"/>
    <property type="evidence" value="ECO:0007669"/>
    <property type="project" value="UniProtKB-KW"/>
</dbReference>
<evidence type="ECO:0000256" key="6">
    <source>
        <dbReference type="ARBA" id="ARBA00023180"/>
    </source>
</evidence>
<dbReference type="Pfam" id="PF02265">
    <property type="entry name" value="S1-P1_nuclease"/>
    <property type="match status" value="1"/>
</dbReference>
<proteinExistence type="predicted"/>
<dbReference type="InterPro" id="IPR008947">
    <property type="entry name" value="PLipase_C/P1_nuclease_dom_sf"/>
</dbReference>
<dbReference type="GO" id="GO:0004519">
    <property type="term" value="F:endonuclease activity"/>
    <property type="evidence" value="ECO:0007669"/>
    <property type="project" value="UniProtKB-KW"/>
</dbReference>
<dbReference type="AlphaFoldDB" id="B9XA25"/>
<keyword evidence="7" id="KW-0732">Signal</keyword>
<accession>B9XA25</accession>
<dbReference type="CDD" id="cd11010">
    <property type="entry name" value="S1-P1_nuclease"/>
    <property type="match status" value="1"/>
</dbReference>
<dbReference type="GO" id="GO:0016788">
    <property type="term" value="F:hydrolase activity, acting on ester bonds"/>
    <property type="evidence" value="ECO:0007669"/>
    <property type="project" value="InterPro"/>
</dbReference>
<dbReference type="Proteomes" id="UP000003688">
    <property type="component" value="Unassembled WGS sequence"/>
</dbReference>
<dbReference type="RefSeq" id="WP_007412673.1">
    <property type="nucleotide sequence ID" value="NZ_ABOX02000001.1"/>
</dbReference>
<dbReference type="GO" id="GO:0006308">
    <property type="term" value="P:DNA catabolic process"/>
    <property type="evidence" value="ECO:0007669"/>
    <property type="project" value="InterPro"/>
</dbReference>
<keyword evidence="4" id="KW-0378">Hydrolase</keyword>
<feature type="chain" id="PRO_5002892868" description="S1/P1 nuclease" evidence="7">
    <location>
        <begin position="24"/>
        <end position="309"/>
    </location>
</feature>
<comment type="caution">
    <text evidence="8">The sequence shown here is derived from an EMBL/GenBank/DDBJ whole genome shotgun (WGS) entry which is preliminary data.</text>
</comment>
<evidence type="ECO:0000313" key="9">
    <source>
        <dbReference type="Proteomes" id="UP000003688"/>
    </source>
</evidence>
<evidence type="ECO:0000256" key="3">
    <source>
        <dbReference type="ARBA" id="ARBA00022759"/>
    </source>
</evidence>
<evidence type="ECO:0000256" key="5">
    <source>
        <dbReference type="ARBA" id="ARBA00023157"/>
    </source>
</evidence>
<organism evidence="8 9">
    <name type="scientific">Pedosphaera parvula (strain Ellin514)</name>
    <dbReference type="NCBI Taxonomy" id="320771"/>
    <lineage>
        <taxon>Bacteria</taxon>
        <taxon>Pseudomonadati</taxon>
        <taxon>Verrucomicrobiota</taxon>
        <taxon>Pedosphaerae</taxon>
        <taxon>Pedosphaerales</taxon>
        <taxon>Pedosphaeraceae</taxon>
        <taxon>Pedosphaera</taxon>
    </lineage>
</organism>
<keyword evidence="9" id="KW-1185">Reference proteome</keyword>
<evidence type="ECO:0000256" key="4">
    <source>
        <dbReference type="ARBA" id="ARBA00022801"/>
    </source>
</evidence>
<keyword evidence="1" id="KW-0540">Nuclease</keyword>
<keyword evidence="5" id="KW-1015">Disulfide bond</keyword>
<keyword evidence="2" id="KW-0479">Metal-binding</keyword>
<evidence type="ECO:0000256" key="1">
    <source>
        <dbReference type="ARBA" id="ARBA00022722"/>
    </source>
</evidence>
<reference evidence="8 9" key="1">
    <citation type="journal article" date="2011" name="J. Bacteriol.">
        <title>Genome sequence of 'Pedosphaera parvula' Ellin514, an aerobic Verrucomicrobial isolate from pasture soil.</title>
        <authorList>
            <person name="Kant R."/>
            <person name="van Passel M.W."/>
            <person name="Sangwan P."/>
            <person name="Palva A."/>
            <person name="Lucas S."/>
            <person name="Copeland A."/>
            <person name="Lapidus A."/>
            <person name="Glavina Del Rio T."/>
            <person name="Dalin E."/>
            <person name="Tice H."/>
            <person name="Bruce D."/>
            <person name="Goodwin L."/>
            <person name="Pitluck S."/>
            <person name="Chertkov O."/>
            <person name="Larimer F.W."/>
            <person name="Land M.L."/>
            <person name="Hauser L."/>
            <person name="Brettin T.S."/>
            <person name="Detter J.C."/>
            <person name="Han S."/>
            <person name="de Vos W.M."/>
            <person name="Janssen P.H."/>
            <person name="Smidt H."/>
        </authorList>
    </citation>
    <scope>NUCLEOTIDE SEQUENCE [LARGE SCALE GENOMIC DNA]</scope>
    <source>
        <strain evidence="8 9">Ellin514</strain>
    </source>
</reference>
<evidence type="ECO:0000256" key="2">
    <source>
        <dbReference type="ARBA" id="ARBA00022723"/>
    </source>
</evidence>
<dbReference type="STRING" id="320771.Cflav_PD6001"/>
<evidence type="ECO:0000313" key="8">
    <source>
        <dbReference type="EMBL" id="EEF63366.1"/>
    </source>
</evidence>
<gene>
    <name evidence="8" type="ORF">Cflav_PD6001</name>
</gene>
<dbReference type="InterPro" id="IPR003154">
    <property type="entry name" value="S1/P1nuclease"/>
</dbReference>
<name>B9XA25_PEDPL</name>
<protein>
    <recommendedName>
        <fullName evidence="10">S1/P1 nuclease</fullName>
    </recommendedName>
</protein>
<dbReference type="GO" id="GO:0003676">
    <property type="term" value="F:nucleic acid binding"/>
    <property type="evidence" value="ECO:0007669"/>
    <property type="project" value="InterPro"/>
</dbReference>
<evidence type="ECO:0008006" key="10">
    <source>
        <dbReference type="Google" id="ProtNLM"/>
    </source>
</evidence>
<dbReference type="Gene3D" id="1.10.575.10">
    <property type="entry name" value="P1 Nuclease"/>
    <property type="match status" value="1"/>
</dbReference>
<dbReference type="OrthoDB" id="267579at2"/>
<dbReference type="SUPFAM" id="SSF48537">
    <property type="entry name" value="Phospholipase C/P1 nuclease"/>
    <property type="match status" value="1"/>
</dbReference>
<sequence precursor="true">MKKCICFAILTASMCIVPVRTFAWSGAGHMVIAAEAYHELPERTRSKVDEILKAHPDYAKWVATHSKEKFADLSLSEYVFLRASKWPDEIRRAKGQGSRSYDHPHWHYVDYPLKPTKFPLEPGPSPKDDLLYGIAQCEKNLCDSKASPEEKAVYLSYLIHLVGDVHQPLHCCSLVNETYPNGDKGGNDFYVKPGNKGIKLHSFWDGLLGTSSKPQTQIYYAIELLHDHPRKSLPELAKATTPKDWSLEGRQIAIDKAYLRADINGGCGTSEQNACELPSNYTKEAKAVAENRAALAGYRLADEIQMLIK</sequence>
<keyword evidence="3" id="KW-0255">Endonuclease</keyword>
<dbReference type="PANTHER" id="PTHR33146:SF10">
    <property type="entry name" value="STRAND-SPECIFIC NUCLEASE, PUTATIVE-RELATED"/>
    <property type="match status" value="1"/>
</dbReference>
<dbReference type="PANTHER" id="PTHR33146">
    <property type="entry name" value="ENDONUCLEASE 4"/>
    <property type="match status" value="1"/>
</dbReference>